<sequence length="390" mass="42346">MPTTYTPREMLAKLVSFDTVSSKSNLALVDFVQDYLEGHGAVCHRIYDETGEKAGLMAHVGPMEAGGVVLSGHTDVVPVEGQDWTSDPFEVVEKDGRLYGRGTCDMKGFDALALCAVPLAIARGIRRPLQIALSYDEELGLAGAPPLVRAMRDRLPHAESVIVGEPTRMGVVTTHKGGTGFRTEIHGYEVHSSKCHEGVSAVMTAAELIVWLNARMQENRARHEAAPTPQSEGFDPGWTTLHVGRIRGGTANNITAKDCWFSTDIRVMPGESPDAWAARYQAECARLEAELKKIRPEARINPILLTKNPPFVREEGGAAEALARRLTGDNALRAVSFGTEAGIFQSGGYSSVVCGPGDIEQAHKPDEFIEISQFEAGWTFMEKLVDGLCE</sequence>
<dbReference type="SUPFAM" id="SSF55031">
    <property type="entry name" value="Bacterial exopeptidase dimerisation domain"/>
    <property type="match status" value="1"/>
</dbReference>
<comment type="similarity">
    <text evidence="2">Belongs to the peptidase M20A family. ArgE subfamily.</text>
</comment>
<dbReference type="RefSeq" id="WP_092679562.1">
    <property type="nucleotide sequence ID" value="NZ_FNMZ01000001.1"/>
</dbReference>
<evidence type="ECO:0000256" key="5">
    <source>
        <dbReference type="ARBA" id="ARBA00022605"/>
    </source>
</evidence>
<keyword evidence="9" id="KW-0170">Cobalt</keyword>
<dbReference type="GO" id="GO:0008777">
    <property type="term" value="F:acetylornithine deacetylase activity"/>
    <property type="evidence" value="ECO:0007669"/>
    <property type="project" value="TreeGrafter"/>
</dbReference>
<evidence type="ECO:0000256" key="3">
    <source>
        <dbReference type="ARBA" id="ARBA00022490"/>
    </source>
</evidence>
<dbReference type="InterPro" id="IPR010169">
    <property type="entry name" value="AcOrn-deacetyl"/>
</dbReference>
<keyword evidence="7" id="KW-0378">Hydrolase</keyword>
<keyword evidence="12" id="KW-1185">Reference proteome</keyword>
<name>A0A1H2S1W7_9RHOB</name>
<dbReference type="InterPro" id="IPR050072">
    <property type="entry name" value="Peptidase_M20A"/>
</dbReference>
<proteinExistence type="inferred from homology"/>
<gene>
    <name evidence="11" type="ORF">SAMN05444336_101522</name>
</gene>
<dbReference type="InterPro" id="IPR001261">
    <property type="entry name" value="ArgE/DapE_CS"/>
</dbReference>
<evidence type="ECO:0000256" key="6">
    <source>
        <dbReference type="ARBA" id="ARBA00022723"/>
    </source>
</evidence>
<evidence type="ECO:0000256" key="8">
    <source>
        <dbReference type="ARBA" id="ARBA00022833"/>
    </source>
</evidence>
<dbReference type="GO" id="GO:0006526">
    <property type="term" value="P:L-arginine biosynthetic process"/>
    <property type="evidence" value="ECO:0007669"/>
    <property type="project" value="UniProtKB-KW"/>
</dbReference>
<dbReference type="AlphaFoldDB" id="A0A1H2S1W7"/>
<dbReference type="EMBL" id="FNMZ01000001">
    <property type="protein sequence ID" value="SDW25636.1"/>
    <property type="molecule type" value="Genomic_DNA"/>
</dbReference>
<keyword evidence="5" id="KW-0028">Amino-acid biosynthesis</keyword>
<accession>A0A1H2S1W7</accession>
<evidence type="ECO:0000313" key="12">
    <source>
        <dbReference type="Proteomes" id="UP000199118"/>
    </source>
</evidence>
<evidence type="ECO:0000256" key="9">
    <source>
        <dbReference type="ARBA" id="ARBA00023285"/>
    </source>
</evidence>
<organism evidence="11 12">
    <name type="scientific">Albimonas donghaensis</name>
    <dbReference type="NCBI Taxonomy" id="356660"/>
    <lineage>
        <taxon>Bacteria</taxon>
        <taxon>Pseudomonadati</taxon>
        <taxon>Pseudomonadota</taxon>
        <taxon>Alphaproteobacteria</taxon>
        <taxon>Rhodobacterales</taxon>
        <taxon>Paracoccaceae</taxon>
        <taxon>Albimonas</taxon>
    </lineage>
</organism>
<keyword evidence="3" id="KW-0963">Cytoplasm</keyword>
<evidence type="ECO:0000256" key="1">
    <source>
        <dbReference type="ARBA" id="ARBA00001947"/>
    </source>
</evidence>
<evidence type="ECO:0000259" key="10">
    <source>
        <dbReference type="Pfam" id="PF07687"/>
    </source>
</evidence>
<dbReference type="Pfam" id="PF07687">
    <property type="entry name" value="M20_dimer"/>
    <property type="match status" value="1"/>
</dbReference>
<dbReference type="STRING" id="356660.SAMN05444336_101522"/>
<evidence type="ECO:0000256" key="4">
    <source>
        <dbReference type="ARBA" id="ARBA00022571"/>
    </source>
</evidence>
<dbReference type="InterPro" id="IPR036264">
    <property type="entry name" value="Bact_exopeptidase_dim_dom"/>
</dbReference>
<dbReference type="PANTHER" id="PTHR43808:SF31">
    <property type="entry name" value="N-ACETYL-L-CITRULLINE DEACETYLASE"/>
    <property type="match status" value="1"/>
</dbReference>
<evidence type="ECO:0000313" key="11">
    <source>
        <dbReference type="EMBL" id="SDW25636.1"/>
    </source>
</evidence>
<dbReference type="InterPro" id="IPR011650">
    <property type="entry name" value="Peptidase_M20_dimer"/>
</dbReference>
<dbReference type="Gene3D" id="3.30.70.360">
    <property type="match status" value="1"/>
</dbReference>
<keyword evidence="6" id="KW-0479">Metal-binding</keyword>
<reference evidence="11 12" key="1">
    <citation type="submission" date="2016-10" db="EMBL/GenBank/DDBJ databases">
        <authorList>
            <person name="de Groot N.N."/>
        </authorList>
    </citation>
    <scope>NUCLEOTIDE SEQUENCE [LARGE SCALE GENOMIC DNA]</scope>
    <source>
        <strain evidence="11 12">DSM 17890</strain>
    </source>
</reference>
<dbReference type="PROSITE" id="PS00759">
    <property type="entry name" value="ARGE_DAPE_CPG2_2"/>
    <property type="match status" value="1"/>
</dbReference>
<dbReference type="OrthoDB" id="9809784at2"/>
<dbReference type="Proteomes" id="UP000199118">
    <property type="component" value="Unassembled WGS sequence"/>
</dbReference>
<keyword evidence="4" id="KW-0055">Arginine biosynthesis</keyword>
<dbReference type="InterPro" id="IPR002933">
    <property type="entry name" value="Peptidase_M20"/>
</dbReference>
<dbReference type="PANTHER" id="PTHR43808">
    <property type="entry name" value="ACETYLORNITHINE DEACETYLASE"/>
    <property type="match status" value="1"/>
</dbReference>
<feature type="domain" description="Peptidase M20 dimerisation" evidence="10">
    <location>
        <begin position="174"/>
        <end position="287"/>
    </location>
</feature>
<dbReference type="Pfam" id="PF01546">
    <property type="entry name" value="Peptidase_M20"/>
    <property type="match status" value="1"/>
</dbReference>
<dbReference type="Gene3D" id="3.40.630.10">
    <property type="entry name" value="Zn peptidases"/>
    <property type="match status" value="1"/>
</dbReference>
<protein>
    <submittedName>
        <fullName evidence="11">Acetylornithine deacetylase</fullName>
    </submittedName>
</protein>
<dbReference type="CDD" id="cd03894">
    <property type="entry name" value="M20_ArgE"/>
    <property type="match status" value="1"/>
</dbReference>
<keyword evidence="8" id="KW-0862">Zinc</keyword>
<evidence type="ECO:0000256" key="2">
    <source>
        <dbReference type="ARBA" id="ARBA00005691"/>
    </source>
</evidence>
<dbReference type="SUPFAM" id="SSF53187">
    <property type="entry name" value="Zn-dependent exopeptidases"/>
    <property type="match status" value="1"/>
</dbReference>
<comment type="cofactor">
    <cofactor evidence="1">
        <name>Zn(2+)</name>
        <dbReference type="ChEBI" id="CHEBI:29105"/>
    </cofactor>
</comment>
<dbReference type="GO" id="GO:0046872">
    <property type="term" value="F:metal ion binding"/>
    <property type="evidence" value="ECO:0007669"/>
    <property type="project" value="UniProtKB-KW"/>
</dbReference>
<dbReference type="NCBIfam" id="NF005710">
    <property type="entry name" value="PRK07522.1"/>
    <property type="match status" value="1"/>
</dbReference>
<dbReference type="NCBIfam" id="TIGR01892">
    <property type="entry name" value="AcOrn-deacetyl"/>
    <property type="match status" value="1"/>
</dbReference>
<evidence type="ECO:0000256" key="7">
    <source>
        <dbReference type="ARBA" id="ARBA00022801"/>
    </source>
</evidence>